<reference evidence="1 2" key="1">
    <citation type="submission" date="2018-03" db="EMBL/GenBank/DDBJ databases">
        <title>The draft genome of Sphingosinicella sp. GL-C-18.</title>
        <authorList>
            <person name="Liu L."/>
            <person name="Li L."/>
            <person name="Liang L."/>
            <person name="Zhang X."/>
            <person name="Wang T."/>
        </authorList>
    </citation>
    <scope>NUCLEOTIDE SEQUENCE [LARGE SCALE GENOMIC DNA]</scope>
    <source>
        <strain evidence="1 2">GL-C-18</strain>
    </source>
</reference>
<dbReference type="Proteomes" id="UP000241167">
    <property type="component" value="Unassembled WGS sequence"/>
</dbReference>
<protein>
    <submittedName>
        <fullName evidence="1">Uncharacterized protein</fullName>
    </submittedName>
</protein>
<keyword evidence="2" id="KW-1185">Reference proteome</keyword>
<gene>
    <name evidence="1" type="ORF">C7I55_21720</name>
</gene>
<dbReference type="AlphaFoldDB" id="A0A2P7QI88"/>
<proteinExistence type="predicted"/>
<comment type="caution">
    <text evidence="1">The sequence shown here is derived from an EMBL/GenBank/DDBJ whole genome shotgun (WGS) entry which is preliminary data.</text>
</comment>
<dbReference type="EMBL" id="PXYI01000008">
    <property type="protein sequence ID" value="PSJ37681.1"/>
    <property type="molecule type" value="Genomic_DNA"/>
</dbReference>
<accession>A0A2P7QI88</accession>
<organism evidence="1 2">
    <name type="scientific">Allosphingosinicella deserti</name>
    <dbReference type="NCBI Taxonomy" id="2116704"/>
    <lineage>
        <taxon>Bacteria</taxon>
        <taxon>Pseudomonadati</taxon>
        <taxon>Pseudomonadota</taxon>
        <taxon>Alphaproteobacteria</taxon>
        <taxon>Sphingomonadales</taxon>
        <taxon>Sphingomonadaceae</taxon>
        <taxon>Allosphingosinicella</taxon>
    </lineage>
</organism>
<name>A0A2P7QI88_9SPHN</name>
<sequence>MPQHVIVRAFDLARSGSCASLPALRAQLRLERYANNEVEPHLAGPLIQRQLKKLIEEANGQSSLGHPA</sequence>
<evidence type="ECO:0000313" key="2">
    <source>
        <dbReference type="Proteomes" id="UP000241167"/>
    </source>
</evidence>
<evidence type="ECO:0000313" key="1">
    <source>
        <dbReference type="EMBL" id="PSJ37681.1"/>
    </source>
</evidence>